<dbReference type="GO" id="GO:0005737">
    <property type="term" value="C:cytoplasm"/>
    <property type="evidence" value="ECO:0007669"/>
    <property type="project" value="TreeGrafter"/>
</dbReference>
<dbReference type="EMBL" id="JPGN01000072">
    <property type="protein sequence ID" value="KFI18806.1"/>
    <property type="molecule type" value="Genomic_DNA"/>
</dbReference>
<dbReference type="PANTHER" id="PTHR13847:SF289">
    <property type="entry name" value="GLYCINE OXIDASE"/>
    <property type="match status" value="1"/>
</dbReference>
<dbReference type="NCBIfam" id="TIGR02352">
    <property type="entry name" value="thiamin_ThiO"/>
    <property type="match status" value="1"/>
</dbReference>
<comment type="caution">
    <text evidence="5">The sequence shown here is derived from an EMBL/GenBank/DDBJ whole genome shotgun (WGS) entry which is preliminary data.</text>
</comment>
<dbReference type="AlphaFoldDB" id="A0A0E2Z0S1"/>
<evidence type="ECO:0000256" key="3">
    <source>
        <dbReference type="ARBA" id="ARBA00023002"/>
    </source>
</evidence>
<evidence type="ECO:0000256" key="2">
    <source>
        <dbReference type="ARBA" id="ARBA00022977"/>
    </source>
</evidence>
<keyword evidence="2" id="KW-0784">Thiamine biosynthesis</keyword>
<dbReference type="SUPFAM" id="SSF54373">
    <property type="entry name" value="FAD-linked reductases, C-terminal domain"/>
    <property type="match status" value="1"/>
</dbReference>
<dbReference type="Gene3D" id="3.30.9.10">
    <property type="entry name" value="D-Amino Acid Oxidase, subunit A, domain 2"/>
    <property type="match status" value="1"/>
</dbReference>
<name>A0A0E2Z0S1_9GAMM</name>
<organism evidence="5 6">
    <name type="scientific">Nitrosococcus oceani C-27</name>
    <dbReference type="NCBI Taxonomy" id="314279"/>
    <lineage>
        <taxon>Bacteria</taxon>
        <taxon>Pseudomonadati</taxon>
        <taxon>Pseudomonadota</taxon>
        <taxon>Gammaproteobacteria</taxon>
        <taxon>Chromatiales</taxon>
        <taxon>Chromatiaceae</taxon>
        <taxon>Nitrosococcus</taxon>
    </lineage>
</organism>
<accession>A0A0E2Z0S1</accession>
<dbReference type="GO" id="GO:0016491">
    <property type="term" value="F:oxidoreductase activity"/>
    <property type="evidence" value="ECO:0007669"/>
    <property type="project" value="UniProtKB-KW"/>
</dbReference>
<dbReference type="PANTHER" id="PTHR13847">
    <property type="entry name" value="SARCOSINE DEHYDROGENASE-RELATED"/>
    <property type="match status" value="1"/>
</dbReference>
<dbReference type="Proteomes" id="UP000028839">
    <property type="component" value="Unassembled WGS sequence"/>
</dbReference>
<dbReference type="GO" id="GO:0009228">
    <property type="term" value="P:thiamine biosynthetic process"/>
    <property type="evidence" value="ECO:0007669"/>
    <property type="project" value="UniProtKB-KW"/>
</dbReference>
<evidence type="ECO:0000313" key="6">
    <source>
        <dbReference type="Proteomes" id="UP000028839"/>
    </source>
</evidence>
<dbReference type="Gene3D" id="3.50.50.60">
    <property type="entry name" value="FAD/NAD(P)-binding domain"/>
    <property type="match status" value="1"/>
</dbReference>
<protein>
    <submittedName>
        <fullName evidence="5">D-amino acid oxidase</fullName>
    </submittedName>
</protein>
<proteinExistence type="predicted"/>
<evidence type="ECO:0000313" key="5">
    <source>
        <dbReference type="EMBL" id="KFI18806.1"/>
    </source>
</evidence>
<feature type="domain" description="FAD dependent oxidoreductase" evidence="4">
    <location>
        <begin position="3"/>
        <end position="343"/>
    </location>
</feature>
<reference evidence="5 6" key="1">
    <citation type="submission" date="2014-07" db="EMBL/GenBank/DDBJ databases">
        <title>Comparative analysis of Nitrosococcus oceani genome inventories of strains from Pacific and Atlantic gyres.</title>
        <authorList>
            <person name="Lim C.K."/>
            <person name="Wang L."/>
            <person name="Sayavedra-Soto L.A."/>
            <person name="Klotz M.G."/>
        </authorList>
    </citation>
    <scope>NUCLEOTIDE SEQUENCE [LARGE SCALE GENOMIC DNA]</scope>
    <source>
        <strain evidence="5 6">C-27</strain>
    </source>
</reference>
<dbReference type="InterPro" id="IPR006076">
    <property type="entry name" value="FAD-dep_OxRdtase"/>
</dbReference>
<dbReference type="InterPro" id="IPR036188">
    <property type="entry name" value="FAD/NAD-bd_sf"/>
</dbReference>
<dbReference type="Pfam" id="PF01266">
    <property type="entry name" value="DAO"/>
    <property type="match status" value="1"/>
</dbReference>
<comment type="pathway">
    <text evidence="1">Cofactor biosynthesis; thiamine diphosphate biosynthesis.</text>
</comment>
<dbReference type="GO" id="GO:0009229">
    <property type="term" value="P:thiamine diphosphate biosynthetic process"/>
    <property type="evidence" value="ECO:0007669"/>
    <property type="project" value="UniProtKB-UniPathway"/>
</dbReference>
<sequence length="376" mass="40539">MPDVVIIGGGLMGMLSARELRLSGLKVVLIERGQAGQEASWAGGGILSPLYPWRYPDGVSALAAWSQARYEGLCQDLWRESGVDPEWTLSGLLMLGVVAEGLEARRWAERWKAVLEVFKGCDPRQWEGALGEDAGAAGLWMPKVAQVRPPRLVRALRQSLKKLGVEVLEGVKATGLLVRNQTITGVATEGASLAAERVVVAGGAWSGQFLTESGIHLPVEPVRGQMILFRGQPGLLSKMIMGRGYYLIPRRDGHILAGSTLEYTGFDKSTTAEASKELREAAYTLVPALKSLPVTHQWAGLRPGSPQGIPYIGAHPAIKGLYVNAGHFRNGVVTAPASACLLRDILLERTSSLDPAPYVFPCSPSSRSNSKERREV</sequence>
<gene>
    <name evidence="5" type="ORF">IB75_12135</name>
</gene>
<evidence type="ECO:0000256" key="1">
    <source>
        <dbReference type="ARBA" id="ARBA00004948"/>
    </source>
</evidence>
<dbReference type="OrthoDB" id="9805337at2"/>
<dbReference type="UniPathway" id="UPA00060"/>
<dbReference type="GO" id="GO:0050660">
    <property type="term" value="F:flavin adenine dinucleotide binding"/>
    <property type="evidence" value="ECO:0007669"/>
    <property type="project" value="InterPro"/>
</dbReference>
<dbReference type="InterPro" id="IPR012727">
    <property type="entry name" value="Gly_oxidase_ThiO"/>
</dbReference>
<dbReference type="SUPFAM" id="SSF51905">
    <property type="entry name" value="FAD/NAD(P)-binding domain"/>
    <property type="match status" value="1"/>
</dbReference>
<keyword evidence="3" id="KW-0560">Oxidoreductase</keyword>
<dbReference type="HOGENOM" id="CLU_007884_4_5_6"/>
<evidence type="ECO:0000259" key="4">
    <source>
        <dbReference type="Pfam" id="PF01266"/>
    </source>
</evidence>